<protein>
    <submittedName>
        <fullName evidence="1">Uncharacterized protein</fullName>
    </submittedName>
</protein>
<sequence>MKRLSFARTEREIKKELKLLKEIQSKMIYFGNFTKKDIAEEIIRLNEDLAWKNRDVNKPMKELVRKK</sequence>
<dbReference type="AlphaFoldDB" id="A0A7Z8CXF2"/>
<dbReference type="Proteomes" id="UP000297938">
    <property type="component" value="Unassembled WGS sequence"/>
</dbReference>
<dbReference type="RefSeq" id="WP_135026543.1">
    <property type="nucleotide sequence ID" value="NZ_CBCPKD010000024.1"/>
</dbReference>
<dbReference type="EMBL" id="NRPP01000018">
    <property type="protein sequence ID" value="TFJ23578.1"/>
    <property type="molecule type" value="Genomic_DNA"/>
</dbReference>
<gene>
    <name evidence="1" type="ORF">CKN69_11760</name>
</gene>
<evidence type="ECO:0000313" key="2">
    <source>
        <dbReference type="Proteomes" id="UP000297938"/>
    </source>
</evidence>
<organism evidence="1 2">
    <name type="scientific">Carnobacterium divergens</name>
    <name type="common">Lactobacillus divergens</name>
    <dbReference type="NCBI Taxonomy" id="2748"/>
    <lineage>
        <taxon>Bacteria</taxon>
        <taxon>Bacillati</taxon>
        <taxon>Bacillota</taxon>
        <taxon>Bacilli</taxon>
        <taxon>Lactobacillales</taxon>
        <taxon>Carnobacteriaceae</taxon>
        <taxon>Carnobacterium</taxon>
    </lineage>
</organism>
<reference evidence="1 2" key="1">
    <citation type="journal article" date="2018" name="Int. J. Food Microbiol.">
        <title>Growth of Carnobacterium spp. isolated from chilled vacuum-packaged meat under relevant acidic conditions.</title>
        <authorList>
            <person name="Zhang P."/>
            <person name="Badoni M."/>
            <person name="Ganzle M."/>
            <person name="Yang X."/>
        </authorList>
    </citation>
    <scope>NUCLEOTIDE SEQUENCE [LARGE SCALE GENOMIC DNA]</scope>
    <source>
        <strain evidence="1 2">B2</strain>
    </source>
</reference>
<proteinExistence type="predicted"/>
<accession>A0A7Z8CXF2</accession>
<name>A0A7Z8CXF2_CARDV</name>
<evidence type="ECO:0000313" key="1">
    <source>
        <dbReference type="EMBL" id="TFJ23578.1"/>
    </source>
</evidence>
<comment type="caution">
    <text evidence="1">The sequence shown here is derived from an EMBL/GenBank/DDBJ whole genome shotgun (WGS) entry which is preliminary data.</text>
</comment>